<proteinExistence type="predicted"/>
<dbReference type="Proteomes" id="UP000248214">
    <property type="component" value="Unassembled WGS sequence"/>
</dbReference>
<dbReference type="Pfam" id="PF06838">
    <property type="entry name" value="Met_gamma_lyase"/>
    <property type="match status" value="1"/>
</dbReference>
<sequence>MMNENQLIALANETTKHLQPSFLERAVISEQNQRKVLKAFKDQGVSEFHFHPSTGYGYDDIGRETLEKVYAQVFGTEAAVVRPQLVSGTHAISTALFGVLRPGDELMYITGKPYDTLEEVIGVRGSENAGSLIDFGITYKEIPLLDHEVDMNLIRQEMTDQTKVIGIQRSKGYADRPSFTIAKIKEMIDSVKAINPNVIIFVDNCYGEFVETKEPSDVGADLVAGSLIKNPGGGIAKTGGYLVGKKALIDLCGNRLTAPGIGLEGGASLNTLLDMFQGFFLAPHVVNEALKGAMFTSKFLSELGMETSPAWDADRTDLIQSVSFPNAKSMISFCQAIQGASPVDAHVKPHPSYMPGYEDDVIMAAGTFIQGSSIELTADGPIRPPYTAYVQGGLTFEHIKIAVTDAVLTIYEEISLK</sequence>
<dbReference type="RefSeq" id="WP_110609943.1">
    <property type="nucleotide sequence ID" value="NZ_PDOD01000002.1"/>
</dbReference>
<reference evidence="1 2" key="1">
    <citation type="submission" date="2017-10" db="EMBL/GenBank/DDBJ databases">
        <title>Bacillus sp. nov., a halophilic bacterium isolated from a Keqin Lake.</title>
        <authorList>
            <person name="Wang H."/>
        </authorList>
    </citation>
    <scope>NUCLEOTIDE SEQUENCE [LARGE SCALE GENOMIC DNA]</scope>
    <source>
        <strain evidence="1 2">KQ-12</strain>
    </source>
</reference>
<organism evidence="1 2">
    <name type="scientific">Salipaludibacillus keqinensis</name>
    <dbReference type="NCBI Taxonomy" id="2045207"/>
    <lineage>
        <taxon>Bacteria</taxon>
        <taxon>Bacillati</taxon>
        <taxon>Bacillota</taxon>
        <taxon>Bacilli</taxon>
        <taxon>Bacillales</taxon>
        <taxon>Bacillaceae</taxon>
    </lineage>
</organism>
<evidence type="ECO:0000313" key="2">
    <source>
        <dbReference type="Proteomes" id="UP000248214"/>
    </source>
</evidence>
<dbReference type="Gene3D" id="3.90.1150.60">
    <property type="entry name" value="Methioning gamme-lyase, C-terminal domain"/>
    <property type="match status" value="1"/>
</dbReference>
<protein>
    <recommendedName>
        <fullName evidence="3">Methionine gamma-lyase</fullName>
    </recommendedName>
</protein>
<gene>
    <name evidence="1" type="ORF">CR194_07615</name>
</gene>
<accession>A0A323TF79</accession>
<evidence type="ECO:0008006" key="3">
    <source>
        <dbReference type="Google" id="ProtNLM"/>
    </source>
</evidence>
<dbReference type="PANTHER" id="PTHR46658">
    <property type="entry name" value="CYS OR MET METABOLISM PYRIDOXAL-PHOSPHATE-DEPENDENT ENZYME"/>
    <property type="match status" value="1"/>
</dbReference>
<dbReference type="PANTHER" id="PTHR46658:SF1">
    <property type="entry name" value="CYS OR MET METABOLISM PYRIDOXAL-PHOSPHATE-DEPENDENT ENZYME"/>
    <property type="match status" value="1"/>
</dbReference>
<dbReference type="SUPFAM" id="SSF53383">
    <property type="entry name" value="PLP-dependent transferases"/>
    <property type="match status" value="1"/>
</dbReference>
<name>A0A323TF79_9BACI</name>
<dbReference type="InterPro" id="IPR015421">
    <property type="entry name" value="PyrdxlP-dep_Trfase_major"/>
</dbReference>
<dbReference type="InterPro" id="IPR009651">
    <property type="entry name" value="Met_g_lyase_put"/>
</dbReference>
<dbReference type="Gene3D" id="3.40.640.10">
    <property type="entry name" value="Type I PLP-dependent aspartate aminotransferase-like (Major domain)"/>
    <property type="match status" value="1"/>
</dbReference>
<evidence type="ECO:0000313" key="1">
    <source>
        <dbReference type="EMBL" id="PYZ93912.1"/>
    </source>
</evidence>
<dbReference type="EMBL" id="PDOD01000002">
    <property type="protein sequence ID" value="PYZ93912.1"/>
    <property type="molecule type" value="Genomic_DNA"/>
</dbReference>
<keyword evidence="2" id="KW-1185">Reference proteome</keyword>
<dbReference type="InterPro" id="IPR015424">
    <property type="entry name" value="PyrdxlP-dep_Trfase"/>
</dbReference>
<dbReference type="AlphaFoldDB" id="A0A323TF79"/>
<dbReference type="OrthoDB" id="9764766at2"/>
<comment type="caution">
    <text evidence="1">The sequence shown here is derived from an EMBL/GenBank/DDBJ whole genome shotgun (WGS) entry which is preliminary data.</text>
</comment>